<evidence type="ECO:0000313" key="4">
    <source>
        <dbReference type="Proteomes" id="UP000503129"/>
    </source>
</evidence>
<dbReference type="PANTHER" id="PTHR10098:SF108">
    <property type="entry name" value="TETRATRICOPEPTIDE REPEAT PROTEIN 28"/>
    <property type="match status" value="1"/>
</dbReference>
<keyword evidence="1" id="KW-0175">Coiled coil</keyword>
<keyword evidence="4" id="KW-1185">Reference proteome</keyword>
<dbReference type="Pfam" id="PF12770">
    <property type="entry name" value="CHAT"/>
    <property type="match status" value="1"/>
</dbReference>
<dbReference type="Gene3D" id="1.25.40.10">
    <property type="entry name" value="Tetratricopeptide repeat domain"/>
    <property type="match status" value="1"/>
</dbReference>
<evidence type="ECO:0000313" key="3">
    <source>
        <dbReference type="EMBL" id="QDL11239.1"/>
    </source>
</evidence>
<gene>
    <name evidence="3" type="ORF">DP114_28095</name>
</gene>
<dbReference type="SMART" id="SM00028">
    <property type="entry name" value="TPR"/>
    <property type="match status" value="4"/>
</dbReference>
<protein>
    <recommendedName>
        <fullName evidence="2">CHAT domain-containing protein</fullName>
    </recommendedName>
</protein>
<dbReference type="InterPro" id="IPR011990">
    <property type="entry name" value="TPR-like_helical_dom_sf"/>
</dbReference>
<dbReference type="Pfam" id="PF13374">
    <property type="entry name" value="TPR_10"/>
    <property type="match status" value="2"/>
</dbReference>
<evidence type="ECO:0000256" key="1">
    <source>
        <dbReference type="SAM" id="Coils"/>
    </source>
</evidence>
<evidence type="ECO:0000259" key="2">
    <source>
        <dbReference type="Pfam" id="PF12770"/>
    </source>
</evidence>
<organism evidence="3 4">
    <name type="scientific">Brasilonema sennae CENA114</name>
    <dbReference type="NCBI Taxonomy" id="415709"/>
    <lineage>
        <taxon>Bacteria</taxon>
        <taxon>Bacillati</taxon>
        <taxon>Cyanobacteriota</taxon>
        <taxon>Cyanophyceae</taxon>
        <taxon>Nostocales</taxon>
        <taxon>Scytonemataceae</taxon>
        <taxon>Brasilonema</taxon>
        <taxon>Bromeliae group (in: Brasilonema)</taxon>
    </lineage>
</organism>
<dbReference type="PANTHER" id="PTHR10098">
    <property type="entry name" value="RAPSYN-RELATED"/>
    <property type="match status" value="1"/>
</dbReference>
<accession>A0A856MLJ2</accession>
<feature type="domain" description="CHAT" evidence="2">
    <location>
        <begin position="483"/>
        <end position="825"/>
    </location>
</feature>
<proteinExistence type="predicted"/>
<dbReference type="Proteomes" id="UP000503129">
    <property type="component" value="Chromosome"/>
</dbReference>
<dbReference type="InterPro" id="IPR019734">
    <property type="entry name" value="TPR_rpt"/>
</dbReference>
<dbReference type="EMBL" id="CP030118">
    <property type="protein sequence ID" value="QDL11239.1"/>
    <property type="molecule type" value="Genomic_DNA"/>
</dbReference>
<dbReference type="KEGG" id="bsen:DP114_28095"/>
<name>A0A856MLJ2_9CYAN</name>
<dbReference type="InterPro" id="IPR024983">
    <property type="entry name" value="CHAT_dom"/>
</dbReference>
<dbReference type="AlphaFoldDB" id="A0A856MLJ2"/>
<reference evidence="3 4" key="1">
    <citation type="submission" date="2018-06" db="EMBL/GenBank/DDBJ databases">
        <title>Comparative genomics of Brasilonema spp. strains.</title>
        <authorList>
            <person name="Alvarenga D.O."/>
            <person name="Fiore M.F."/>
            <person name="Varani A.M."/>
        </authorList>
    </citation>
    <scope>NUCLEOTIDE SEQUENCE [LARGE SCALE GENOMIC DNA]</scope>
    <source>
        <strain evidence="3 4">CENA114</strain>
    </source>
</reference>
<dbReference type="SUPFAM" id="SSF48452">
    <property type="entry name" value="TPR-like"/>
    <property type="match status" value="2"/>
</dbReference>
<dbReference type="RefSeq" id="WP_172195306.1">
    <property type="nucleotide sequence ID" value="NZ_CAWOXK010000001.1"/>
</dbReference>
<sequence length="825" mass="94330">MKIYTSEEEYINLLEQVLEVTADSRGNPQVVYPLLENNRDKLDDVLEKTLRRWATNRLREAQADVAKSIAGDIVNFSNLIQQFPLGDKASNMEIAITGYEVALTVHTQQAFPEDWATTQNNLGLAYSNRIRGERAQNLEQAIAAYQDALSVYTFEAFPYEWARTQNNLANAYSQRIRGEQAQNLEQAITAYQQSLNVYTFDAFPYEWATTQNNLAIAYSYTIIGEGAQNLEQAITAYQDALKVYTFDAFPQNHAGSLFGLGIAYQNTNDFTLAYNTFKSAIATVESLREEIVSSEESKRKQAEEWNKLYSRMVEVCLELDKITEAIEYVERSKTRYLVEQILIRDRKTIFPADVVTQLERYRDEIATGQDQIQNGKAENPKVLAQRLQQLRQQRNELQNRYLPVGYGFKFDSFQARFDECTAMIEWFILDEKILAFIIKPTGEVTVWQSQPEDLQALIDWVNQYLQNYGQKDQWQNSLGEELKKLASILHIDGILTQIPNHCDKLILIPHRFLHLFPLHALPVNQHSENSRCLVDLFPRGVSYAPSCQILQQVQKRDRPNFQSLFAIQNPTEDLNYTDLEVQVIQSYFNTSNVLKKTAATLTAINNSDLNTYHCAHFSCHGYFNLTNPGKSALILANASVADALPKLNAESYLSLGLGKTYDLEECLTLDKIFGLKLEKCRLVTLSACETGLIDFNNISDEYIGLPSGFLLAGSPSVVSSLWKVNDLSTSFLMIKFYENLFKLDNLEAGNVAIALKQAQTWLRNLTIEELKRFKEEHKPEIKKVLAQLRKGQRKIVKESWKRIKERQPLPFANPYYWAGFTASGR</sequence>
<feature type="coiled-coil region" evidence="1">
    <location>
        <begin position="358"/>
        <end position="400"/>
    </location>
</feature>